<dbReference type="InterPro" id="IPR016181">
    <property type="entry name" value="Acyl_CoA_acyltransferase"/>
</dbReference>
<keyword evidence="3" id="KW-1185">Reference proteome</keyword>
<dbReference type="AlphaFoldDB" id="A0A9P0CNB3"/>
<proteinExistence type="predicted"/>
<accession>A0A9P0CNB3</accession>
<dbReference type="Proteomes" id="UP001153636">
    <property type="component" value="Chromosome 11"/>
</dbReference>
<feature type="domain" description="N-acetyltransferase" evidence="1">
    <location>
        <begin position="31"/>
        <end position="96"/>
    </location>
</feature>
<dbReference type="CDD" id="cd04301">
    <property type="entry name" value="NAT_SF"/>
    <property type="match status" value="1"/>
</dbReference>
<evidence type="ECO:0000313" key="2">
    <source>
        <dbReference type="EMBL" id="CAH1101717.1"/>
    </source>
</evidence>
<dbReference type="SUPFAM" id="SSF55729">
    <property type="entry name" value="Acyl-CoA N-acyltransferases (Nat)"/>
    <property type="match status" value="1"/>
</dbReference>
<evidence type="ECO:0000313" key="3">
    <source>
        <dbReference type="Proteomes" id="UP001153636"/>
    </source>
</evidence>
<gene>
    <name evidence="2" type="ORF">PSYICH_LOCUS2726</name>
</gene>
<protein>
    <recommendedName>
        <fullName evidence="1">N-acetyltransferase domain-containing protein</fullName>
    </recommendedName>
</protein>
<dbReference type="EMBL" id="OV651823">
    <property type="protein sequence ID" value="CAH1101717.1"/>
    <property type="molecule type" value="Genomic_DNA"/>
</dbReference>
<dbReference type="Pfam" id="PF00583">
    <property type="entry name" value="Acetyltransf_1"/>
    <property type="match status" value="1"/>
</dbReference>
<reference evidence="2" key="1">
    <citation type="submission" date="2022-01" db="EMBL/GenBank/DDBJ databases">
        <authorList>
            <person name="King R."/>
        </authorList>
    </citation>
    <scope>NUCLEOTIDE SEQUENCE</scope>
</reference>
<name>A0A9P0CNB3_9CUCU</name>
<dbReference type="Gene3D" id="3.40.630.30">
    <property type="match status" value="1"/>
</dbReference>
<dbReference type="InterPro" id="IPR000182">
    <property type="entry name" value="GNAT_dom"/>
</dbReference>
<organism evidence="2 3">
    <name type="scientific">Psylliodes chrysocephalus</name>
    <dbReference type="NCBI Taxonomy" id="3402493"/>
    <lineage>
        <taxon>Eukaryota</taxon>
        <taxon>Metazoa</taxon>
        <taxon>Ecdysozoa</taxon>
        <taxon>Arthropoda</taxon>
        <taxon>Hexapoda</taxon>
        <taxon>Insecta</taxon>
        <taxon>Pterygota</taxon>
        <taxon>Neoptera</taxon>
        <taxon>Endopterygota</taxon>
        <taxon>Coleoptera</taxon>
        <taxon>Polyphaga</taxon>
        <taxon>Cucujiformia</taxon>
        <taxon>Chrysomeloidea</taxon>
        <taxon>Chrysomelidae</taxon>
        <taxon>Galerucinae</taxon>
        <taxon>Alticini</taxon>
        <taxon>Psylliodes</taxon>
    </lineage>
</organism>
<evidence type="ECO:0000259" key="1">
    <source>
        <dbReference type="Pfam" id="PF00583"/>
    </source>
</evidence>
<sequence length="146" mass="17205">MNDNIKIFYGEAGLRKISRFLIEDDDLMAGAFIAQWAVEERKCCFIYYESEIPVAFILLSDLDYDPLNGHRRPRLLNFIYTSPPYRRMGYASKLLDFTRSINIRFTAFCSNTISENLFKKKDFCINHMLTVHQCLELLTTCEWFVC</sequence>
<dbReference type="GO" id="GO:0016747">
    <property type="term" value="F:acyltransferase activity, transferring groups other than amino-acyl groups"/>
    <property type="evidence" value="ECO:0007669"/>
    <property type="project" value="InterPro"/>
</dbReference>